<name>A0ABQ6JRX5_9MICO</name>
<evidence type="ECO:0000259" key="5">
    <source>
        <dbReference type="PROSITE" id="PS51118"/>
    </source>
</evidence>
<keyword evidence="1" id="KW-0805">Transcription regulation</keyword>
<dbReference type="PANTHER" id="PTHR33204">
    <property type="entry name" value="TRANSCRIPTIONAL REGULATOR, MARR FAMILY"/>
    <property type="match status" value="1"/>
</dbReference>
<evidence type="ECO:0000256" key="2">
    <source>
        <dbReference type="ARBA" id="ARBA00023125"/>
    </source>
</evidence>
<dbReference type="InterPro" id="IPR036388">
    <property type="entry name" value="WH-like_DNA-bd_sf"/>
</dbReference>
<evidence type="ECO:0000256" key="3">
    <source>
        <dbReference type="ARBA" id="ARBA00023163"/>
    </source>
</evidence>
<dbReference type="InterPro" id="IPR011991">
    <property type="entry name" value="ArsR-like_HTH"/>
</dbReference>
<dbReference type="Pfam" id="PF01638">
    <property type="entry name" value="HxlR"/>
    <property type="match status" value="1"/>
</dbReference>
<proteinExistence type="predicted"/>
<evidence type="ECO:0000313" key="6">
    <source>
        <dbReference type="EMBL" id="GMA91061.1"/>
    </source>
</evidence>
<evidence type="ECO:0000313" key="7">
    <source>
        <dbReference type="Proteomes" id="UP001157069"/>
    </source>
</evidence>
<feature type="region of interest" description="Disordered" evidence="4">
    <location>
        <begin position="202"/>
        <end position="224"/>
    </location>
</feature>
<dbReference type="InterPro" id="IPR036390">
    <property type="entry name" value="WH_DNA-bd_sf"/>
</dbReference>
<reference evidence="7" key="1">
    <citation type="journal article" date="2019" name="Int. J. Syst. Evol. Microbiol.">
        <title>The Global Catalogue of Microorganisms (GCM) 10K type strain sequencing project: providing services to taxonomists for standard genome sequencing and annotation.</title>
        <authorList>
            <consortium name="The Broad Institute Genomics Platform"/>
            <consortium name="The Broad Institute Genome Sequencing Center for Infectious Disease"/>
            <person name="Wu L."/>
            <person name="Ma J."/>
        </authorList>
    </citation>
    <scope>NUCLEOTIDE SEQUENCE [LARGE SCALE GENOMIC DNA]</scope>
    <source>
        <strain evidence="7">NBRC 108755</strain>
    </source>
</reference>
<organism evidence="6 7">
    <name type="scientific">Homoserinibacter gongjuensis</name>
    <dbReference type="NCBI Taxonomy" id="1162968"/>
    <lineage>
        <taxon>Bacteria</taxon>
        <taxon>Bacillati</taxon>
        <taxon>Actinomycetota</taxon>
        <taxon>Actinomycetes</taxon>
        <taxon>Micrococcales</taxon>
        <taxon>Microbacteriaceae</taxon>
        <taxon>Homoserinibacter</taxon>
    </lineage>
</organism>
<dbReference type="RefSeq" id="WP_431308667.1">
    <property type="nucleotide sequence ID" value="NZ_BSVA01000001.1"/>
</dbReference>
<dbReference type="PANTHER" id="PTHR33204:SF18">
    <property type="entry name" value="TRANSCRIPTIONAL REGULATORY PROTEIN"/>
    <property type="match status" value="1"/>
</dbReference>
<evidence type="ECO:0000256" key="1">
    <source>
        <dbReference type="ARBA" id="ARBA00023015"/>
    </source>
</evidence>
<dbReference type="SUPFAM" id="SSF46785">
    <property type="entry name" value="Winged helix' DNA-binding domain"/>
    <property type="match status" value="1"/>
</dbReference>
<feature type="domain" description="HTH hxlR-type" evidence="5">
    <location>
        <begin position="10"/>
        <end position="105"/>
    </location>
</feature>
<dbReference type="Proteomes" id="UP001157069">
    <property type="component" value="Unassembled WGS sequence"/>
</dbReference>
<dbReference type="EMBL" id="BSVA01000001">
    <property type="protein sequence ID" value="GMA91061.1"/>
    <property type="molecule type" value="Genomic_DNA"/>
</dbReference>
<protein>
    <submittedName>
        <fullName evidence="6">HxlR family transcriptional regulator</fullName>
    </submittedName>
</protein>
<evidence type="ECO:0000256" key="4">
    <source>
        <dbReference type="SAM" id="MobiDB-lite"/>
    </source>
</evidence>
<gene>
    <name evidence="6" type="ORF">GCM10025869_15900</name>
</gene>
<keyword evidence="2" id="KW-0238">DNA-binding</keyword>
<dbReference type="Gene3D" id="1.10.10.10">
    <property type="entry name" value="Winged helix-like DNA-binding domain superfamily/Winged helix DNA-binding domain"/>
    <property type="match status" value="1"/>
</dbReference>
<dbReference type="InterPro" id="IPR002577">
    <property type="entry name" value="HTH_HxlR"/>
</dbReference>
<sequence>MAARDYGQYGGVARAVELVGERWALLIVRDLLVGPRRYGELAAGLPRIPSNILATRLKELQAAGIIRRAPRSRIVIYELTPYGRELEPIVLGLAAWGLGALEHPRDEQVITPDSMTIDLRSAFRANVALELPPTAYAARLDADELLIRVDGPRLEVNRGAGPADLSFAAGPGIHRLIAGELDAPRAIATGAVEVLGAATTCSSASRAPSASPPEVPGPSAARRPTPTLCGCAPRVPCASRAAHVP</sequence>
<dbReference type="PROSITE" id="PS51118">
    <property type="entry name" value="HTH_HXLR"/>
    <property type="match status" value="1"/>
</dbReference>
<keyword evidence="3" id="KW-0804">Transcription</keyword>
<keyword evidence="7" id="KW-1185">Reference proteome</keyword>
<dbReference type="CDD" id="cd00090">
    <property type="entry name" value="HTH_ARSR"/>
    <property type="match status" value="1"/>
</dbReference>
<accession>A0ABQ6JRX5</accession>
<comment type="caution">
    <text evidence="6">The sequence shown here is derived from an EMBL/GenBank/DDBJ whole genome shotgun (WGS) entry which is preliminary data.</text>
</comment>